<keyword evidence="1" id="KW-0472">Membrane</keyword>
<name>A0A194WZV3_MOLSC</name>
<dbReference type="InParanoid" id="A0A194WZV3"/>
<evidence type="ECO:0000256" key="1">
    <source>
        <dbReference type="SAM" id="Phobius"/>
    </source>
</evidence>
<proteinExistence type="predicted"/>
<dbReference type="EMBL" id="KQ947422">
    <property type="protein sequence ID" value="KUJ13475.1"/>
    <property type="molecule type" value="Genomic_DNA"/>
</dbReference>
<organism evidence="2 3">
    <name type="scientific">Mollisia scopiformis</name>
    <name type="common">Conifer needle endophyte fungus</name>
    <name type="synonym">Phialocephala scopiformis</name>
    <dbReference type="NCBI Taxonomy" id="149040"/>
    <lineage>
        <taxon>Eukaryota</taxon>
        <taxon>Fungi</taxon>
        <taxon>Dikarya</taxon>
        <taxon>Ascomycota</taxon>
        <taxon>Pezizomycotina</taxon>
        <taxon>Leotiomycetes</taxon>
        <taxon>Helotiales</taxon>
        <taxon>Mollisiaceae</taxon>
        <taxon>Mollisia</taxon>
    </lineage>
</organism>
<feature type="transmembrane region" description="Helical" evidence="1">
    <location>
        <begin position="150"/>
        <end position="173"/>
    </location>
</feature>
<dbReference type="RefSeq" id="XP_018067830.1">
    <property type="nucleotide sequence ID" value="XM_018208223.1"/>
</dbReference>
<protein>
    <submittedName>
        <fullName evidence="2">Uncharacterized protein</fullName>
    </submittedName>
</protein>
<feature type="non-terminal residue" evidence="2">
    <location>
        <position position="181"/>
    </location>
</feature>
<feature type="non-terminal residue" evidence="2">
    <location>
        <position position="1"/>
    </location>
</feature>
<evidence type="ECO:0000313" key="2">
    <source>
        <dbReference type="EMBL" id="KUJ13475.1"/>
    </source>
</evidence>
<sequence>GEAGIFLEGNFTAVNLYRLCGIQVCWTHQLEDHLQYNIESRTLRVYHLSQCLQDHLGCSTILPRSLAEETLLSLSILFPNWNIATEKFLRRSRNLQLHDTLFEYPCNAHLHQFHHWRSRISRLHLEFRSPGPTFKNLWFDRRNRLQWYTFWFAVAIFIVTIVFGMITIILTAMQTRYAYQS</sequence>
<gene>
    <name evidence="2" type="ORF">LY89DRAFT_544839</name>
</gene>
<keyword evidence="1" id="KW-0812">Transmembrane</keyword>
<dbReference type="OrthoDB" id="5428890at2759"/>
<reference evidence="2 3" key="1">
    <citation type="submission" date="2015-10" db="EMBL/GenBank/DDBJ databases">
        <title>Full genome of DAOMC 229536 Phialocephala scopiformis, a fungal endophyte of spruce producing the potent anti-insectan compound rugulosin.</title>
        <authorList>
            <consortium name="DOE Joint Genome Institute"/>
            <person name="Walker A.K."/>
            <person name="Frasz S.L."/>
            <person name="Seifert K.A."/>
            <person name="Miller J.D."/>
            <person name="Mondo S.J."/>
            <person name="Labutti K."/>
            <person name="Lipzen A."/>
            <person name="Dockter R."/>
            <person name="Kennedy M."/>
            <person name="Grigoriev I.V."/>
            <person name="Spatafora J.W."/>
        </authorList>
    </citation>
    <scope>NUCLEOTIDE SEQUENCE [LARGE SCALE GENOMIC DNA]</scope>
    <source>
        <strain evidence="2 3">CBS 120377</strain>
    </source>
</reference>
<accession>A0A194WZV3</accession>
<keyword evidence="1" id="KW-1133">Transmembrane helix</keyword>
<dbReference type="KEGG" id="psco:LY89DRAFT_544839"/>
<dbReference type="Proteomes" id="UP000070700">
    <property type="component" value="Unassembled WGS sequence"/>
</dbReference>
<dbReference type="AlphaFoldDB" id="A0A194WZV3"/>
<dbReference type="GeneID" id="28817949"/>
<evidence type="ECO:0000313" key="3">
    <source>
        <dbReference type="Proteomes" id="UP000070700"/>
    </source>
</evidence>
<keyword evidence="3" id="KW-1185">Reference proteome</keyword>